<dbReference type="AlphaFoldDB" id="A0A381R1Y0"/>
<evidence type="ECO:0000256" key="1">
    <source>
        <dbReference type="SAM" id="Phobius"/>
    </source>
</evidence>
<keyword evidence="1" id="KW-0472">Membrane</keyword>
<proteinExistence type="predicted"/>
<gene>
    <name evidence="2" type="ORF">METZ01_LOCUS36711</name>
</gene>
<keyword evidence="1" id="KW-0812">Transmembrane</keyword>
<dbReference type="EMBL" id="UINC01001570">
    <property type="protein sequence ID" value="SUZ83857.1"/>
    <property type="molecule type" value="Genomic_DNA"/>
</dbReference>
<evidence type="ECO:0000313" key="2">
    <source>
        <dbReference type="EMBL" id="SUZ83857.1"/>
    </source>
</evidence>
<sequence>MVFSTRLPVGDLDLRDLVWCGMLLALAAAVVVAFLGPAVDHHYAERQHGHSHLFLTDTAAGAGHPKLHPFERPHSHNESTTQQTLQDEIFYQPSNDARGELGTTFVAAGINDGLTHPIHRLDTASFTVISDDGAYNEAYVTPPTRPPRA</sequence>
<protein>
    <submittedName>
        <fullName evidence="2">Uncharacterized protein</fullName>
    </submittedName>
</protein>
<feature type="transmembrane region" description="Helical" evidence="1">
    <location>
        <begin position="16"/>
        <end position="36"/>
    </location>
</feature>
<keyword evidence="1" id="KW-1133">Transmembrane helix</keyword>
<organism evidence="2">
    <name type="scientific">marine metagenome</name>
    <dbReference type="NCBI Taxonomy" id="408172"/>
    <lineage>
        <taxon>unclassified sequences</taxon>
        <taxon>metagenomes</taxon>
        <taxon>ecological metagenomes</taxon>
    </lineage>
</organism>
<accession>A0A381R1Y0</accession>
<reference evidence="2" key="1">
    <citation type="submission" date="2018-05" db="EMBL/GenBank/DDBJ databases">
        <authorList>
            <person name="Lanie J.A."/>
            <person name="Ng W.-L."/>
            <person name="Kazmierczak K.M."/>
            <person name="Andrzejewski T.M."/>
            <person name="Davidsen T.M."/>
            <person name="Wayne K.J."/>
            <person name="Tettelin H."/>
            <person name="Glass J.I."/>
            <person name="Rusch D."/>
            <person name="Podicherti R."/>
            <person name="Tsui H.-C.T."/>
            <person name="Winkler M.E."/>
        </authorList>
    </citation>
    <scope>NUCLEOTIDE SEQUENCE</scope>
</reference>
<name>A0A381R1Y0_9ZZZZ</name>